<evidence type="ECO:0000313" key="9">
    <source>
        <dbReference type="EMBL" id="THU62589.1"/>
    </source>
</evidence>
<feature type="region of interest" description="Disordered" evidence="7">
    <location>
        <begin position="65"/>
        <end position="122"/>
    </location>
</feature>
<dbReference type="EMBL" id="PYDT01000004">
    <property type="protein sequence ID" value="THU62589.1"/>
    <property type="molecule type" value="Genomic_DNA"/>
</dbReference>
<evidence type="ECO:0000256" key="5">
    <source>
        <dbReference type="ARBA" id="ARBA00023242"/>
    </source>
</evidence>
<comment type="similarity">
    <text evidence="6">Belongs to the WRKY group III family.</text>
</comment>
<feature type="compositionally biased region" description="Low complexity" evidence="7">
    <location>
        <begin position="305"/>
        <end position="314"/>
    </location>
</feature>
<dbReference type="GO" id="GO:0000976">
    <property type="term" value="F:transcription cis-regulatory region binding"/>
    <property type="evidence" value="ECO:0007669"/>
    <property type="project" value="TreeGrafter"/>
</dbReference>
<sequence>MPDMEKGKASEQPGLLLAELARVQELAREMEAEHGRRSTDEFRRSLLHELLVSIEKAICLAKSTAPDVNPQPAYGDSPRSSGESSRSETSKLTFREQMSKKRKKLPRWTREVRVSSGAGGGVHGPVDDGYSWRKYGQKDILGSKHPRGYYRCTHRIMQGCPATKQVQRSDEDPLLFRVTYHGAHTCLPKSPAAPEPASAWLSQEQQQQEEKESVDRQQQNQDLLLRFQTGLRVKTEDLELGGHGQTSLSFSFASPSTTTDSGFINRASPAFLSPSSDSTYFSFSPYSLKGGGIKLRSPESGVTGANSASDSPAAADMDLMLQELDFESDFTSFFS</sequence>
<dbReference type="InterPro" id="IPR003657">
    <property type="entry name" value="WRKY_dom"/>
</dbReference>
<dbReference type="GO" id="GO:0005634">
    <property type="term" value="C:nucleus"/>
    <property type="evidence" value="ECO:0007669"/>
    <property type="project" value="UniProtKB-SubCell"/>
</dbReference>
<dbReference type="GO" id="GO:0010193">
    <property type="term" value="P:response to ozone"/>
    <property type="evidence" value="ECO:0007669"/>
    <property type="project" value="UniProtKB-ARBA"/>
</dbReference>
<dbReference type="GO" id="GO:0010150">
    <property type="term" value="P:leaf senescence"/>
    <property type="evidence" value="ECO:0007669"/>
    <property type="project" value="UniProtKB-ARBA"/>
</dbReference>
<keyword evidence="3" id="KW-0238">DNA-binding</keyword>
<evidence type="ECO:0000256" key="1">
    <source>
        <dbReference type="ARBA" id="ARBA00004123"/>
    </source>
</evidence>
<dbReference type="AlphaFoldDB" id="A0A4S8JLP5"/>
<protein>
    <recommendedName>
        <fullName evidence="8">WRKY domain-containing protein</fullName>
    </recommendedName>
</protein>
<dbReference type="PROSITE" id="PS50811">
    <property type="entry name" value="WRKY"/>
    <property type="match status" value="1"/>
</dbReference>
<dbReference type="PANTHER" id="PTHR32096">
    <property type="entry name" value="WRKY TRANSCRIPTION FACTOR 30-RELATED-RELATED"/>
    <property type="match status" value="1"/>
</dbReference>
<gene>
    <name evidence="9" type="ORF">C4D60_Mb01t06700</name>
</gene>
<evidence type="ECO:0000256" key="7">
    <source>
        <dbReference type="SAM" id="MobiDB-lite"/>
    </source>
</evidence>
<dbReference type="InterPro" id="IPR036576">
    <property type="entry name" value="WRKY_dom_sf"/>
</dbReference>
<feature type="region of interest" description="Disordered" evidence="7">
    <location>
        <begin position="295"/>
        <end position="314"/>
    </location>
</feature>
<dbReference type="GO" id="GO:0003700">
    <property type="term" value="F:DNA-binding transcription factor activity"/>
    <property type="evidence" value="ECO:0007669"/>
    <property type="project" value="InterPro"/>
</dbReference>
<dbReference type="PANTHER" id="PTHR32096:SF151">
    <property type="entry name" value="OS01G0656400 PROTEIN"/>
    <property type="match status" value="1"/>
</dbReference>
<feature type="compositionally biased region" description="Basic and acidic residues" evidence="7">
    <location>
        <begin position="85"/>
        <end position="99"/>
    </location>
</feature>
<dbReference type="FunFam" id="2.20.25.80:FF:000009">
    <property type="entry name" value="WRKY transcription factor 53"/>
    <property type="match status" value="1"/>
</dbReference>
<dbReference type="Pfam" id="PF03106">
    <property type="entry name" value="WRKY"/>
    <property type="match status" value="1"/>
</dbReference>
<dbReference type="GO" id="GO:0009751">
    <property type="term" value="P:response to salicylic acid"/>
    <property type="evidence" value="ECO:0007669"/>
    <property type="project" value="UniProtKB-ARBA"/>
</dbReference>
<evidence type="ECO:0000256" key="4">
    <source>
        <dbReference type="ARBA" id="ARBA00023163"/>
    </source>
</evidence>
<organism evidence="9 10">
    <name type="scientific">Musa balbisiana</name>
    <name type="common">Banana</name>
    <dbReference type="NCBI Taxonomy" id="52838"/>
    <lineage>
        <taxon>Eukaryota</taxon>
        <taxon>Viridiplantae</taxon>
        <taxon>Streptophyta</taxon>
        <taxon>Embryophyta</taxon>
        <taxon>Tracheophyta</taxon>
        <taxon>Spermatophyta</taxon>
        <taxon>Magnoliopsida</taxon>
        <taxon>Liliopsida</taxon>
        <taxon>Zingiberales</taxon>
        <taxon>Musaceae</taxon>
        <taxon>Musa</taxon>
    </lineage>
</organism>
<proteinExistence type="inferred from homology"/>
<feature type="domain" description="WRKY" evidence="8">
    <location>
        <begin position="127"/>
        <end position="184"/>
    </location>
</feature>
<dbReference type="Proteomes" id="UP000317650">
    <property type="component" value="Chromosome 1"/>
</dbReference>
<evidence type="ECO:0000313" key="10">
    <source>
        <dbReference type="Proteomes" id="UP000317650"/>
    </source>
</evidence>
<feature type="region of interest" description="Disordered" evidence="7">
    <location>
        <begin position="187"/>
        <end position="218"/>
    </location>
</feature>
<comment type="caution">
    <text evidence="9">The sequence shown here is derived from an EMBL/GenBank/DDBJ whole genome shotgun (WGS) entry which is preliminary data.</text>
</comment>
<keyword evidence="5" id="KW-0539">Nucleus</keyword>
<reference evidence="9 10" key="1">
    <citation type="journal article" date="2019" name="Nat. Plants">
        <title>Genome sequencing of Musa balbisiana reveals subgenome evolution and function divergence in polyploid bananas.</title>
        <authorList>
            <person name="Yao X."/>
        </authorList>
    </citation>
    <scope>NUCLEOTIDE SEQUENCE [LARGE SCALE GENOMIC DNA]</scope>
    <source>
        <strain evidence="10">cv. DH-PKW</strain>
        <tissue evidence="9">Leaves</tissue>
    </source>
</reference>
<evidence type="ECO:0000259" key="8">
    <source>
        <dbReference type="PROSITE" id="PS50811"/>
    </source>
</evidence>
<comment type="subcellular location">
    <subcellularLocation>
        <location evidence="1">Nucleus</location>
    </subcellularLocation>
</comment>
<dbReference type="Gene3D" id="2.20.25.80">
    <property type="entry name" value="WRKY domain"/>
    <property type="match status" value="1"/>
</dbReference>
<dbReference type="InterPro" id="IPR044810">
    <property type="entry name" value="WRKY_plant"/>
</dbReference>
<evidence type="ECO:0000256" key="6">
    <source>
        <dbReference type="ARBA" id="ARBA00060850"/>
    </source>
</evidence>
<dbReference type="SUPFAM" id="SSF118290">
    <property type="entry name" value="WRKY DNA-binding domain"/>
    <property type="match status" value="1"/>
</dbReference>
<name>A0A4S8JLP5_MUSBA</name>
<dbReference type="SMART" id="SM00774">
    <property type="entry name" value="WRKY"/>
    <property type="match status" value="1"/>
</dbReference>
<evidence type="ECO:0000256" key="2">
    <source>
        <dbReference type="ARBA" id="ARBA00023015"/>
    </source>
</evidence>
<keyword evidence="10" id="KW-1185">Reference proteome</keyword>
<accession>A0A4S8JLP5</accession>
<keyword evidence="4" id="KW-0804">Transcription</keyword>
<dbReference type="GO" id="GO:0042542">
    <property type="term" value="P:response to hydrogen peroxide"/>
    <property type="evidence" value="ECO:0007669"/>
    <property type="project" value="UniProtKB-ARBA"/>
</dbReference>
<feature type="compositionally biased region" description="Low complexity" evidence="7">
    <location>
        <begin position="188"/>
        <end position="206"/>
    </location>
</feature>
<keyword evidence="2" id="KW-0805">Transcription regulation</keyword>
<evidence type="ECO:0000256" key="3">
    <source>
        <dbReference type="ARBA" id="ARBA00023125"/>
    </source>
</evidence>